<keyword evidence="1" id="KW-0812">Transmembrane</keyword>
<evidence type="ECO:0000313" key="2">
    <source>
        <dbReference type="EMBL" id="QNJ97048.1"/>
    </source>
</evidence>
<gene>
    <name evidence="2" type="ORF">ALE3EI_0466</name>
</gene>
<keyword evidence="3" id="KW-1185">Reference proteome</keyword>
<name>A0A7G8PRT2_9FLAO</name>
<keyword evidence="1" id="KW-0472">Membrane</keyword>
<organism evidence="2 3">
    <name type="scientific">Constantimarinum furrinae</name>
    <dbReference type="NCBI Taxonomy" id="2562285"/>
    <lineage>
        <taxon>Bacteria</taxon>
        <taxon>Pseudomonadati</taxon>
        <taxon>Bacteroidota</taxon>
        <taxon>Flavobacteriia</taxon>
        <taxon>Flavobacteriales</taxon>
        <taxon>Flavobacteriaceae</taxon>
        <taxon>Altibacter/Constantimarinum group</taxon>
        <taxon>Constantimarinum</taxon>
    </lineage>
</organism>
<dbReference type="EMBL" id="CP052909">
    <property type="protein sequence ID" value="QNJ97048.1"/>
    <property type="molecule type" value="Genomic_DNA"/>
</dbReference>
<keyword evidence="1" id="KW-1133">Transmembrane helix</keyword>
<dbReference type="KEGG" id="alti:ALE3EI_0466"/>
<dbReference type="Proteomes" id="UP000515514">
    <property type="component" value="Chromosome"/>
</dbReference>
<feature type="transmembrane region" description="Helical" evidence="1">
    <location>
        <begin position="18"/>
        <end position="40"/>
    </location>
</feature>
<sequence length="532" mass="60304">MIPSTLLFLNMTKTTRRILLIIGGIILCCFIAVGIANHIVKNKLVAFLENDLPPHISQSHKEVSLHLLDGSITIQQLDLAIRNKDSALVYSNLAIESVRISDFSYWDYFVKDQMHFASVTLSGPTIRYYKHKKLEAQDTTTTASPSLNTILRVDRLTINNAMVHTYDNTSDSTAMSATNLRLILKDIYLDANTIQRKNPINFSGYTLEGDSLFTKISRYENLYTRTFSINDGNAVFNNIALKTKYSRAEHSRLLATELDHVNLTVDNVTATGFDIGFNNEQPYLKSSLLTIDDSNLDIYRNKLVADDPKRKPLYSEQLRKLPIALSIDTIRLENAYIKYSEKVHAENPPGSIHFDNTYATFYKVGNTYGKTNTQIDIRTKFMSTSLLKANWEFNVENPSDRFTFRGDLASIASAQLNSFTVPNLRLKLEGEIQQTYFTINGDGTSSNVDMEMKYDEFKIKLIKKNGREEKDLLSAIANLFIKKNSNDDGKLFRKGEGTVTRAQNKSFFNYLWLNVETGMKSALTGPGVERKQ</sequence>
<proteinExistence type="predicted"/>
<evidence type="ECO:0008006" key="4">
    <source>
        <dbReference type="Google" id="ProtNLM"/>
    </source>
</evidence>
<protein>
    <recommendedName>
        <fullName evidence="4">DUF748 domain-containing protein</fullName>
    </recommendedName>
</protein>
<accession>A0A7G8PRT2</accession>
<dbReference type="AlphaFoldDB" id="A0A7G8PRT2"/>
<evidence type="ECO:0000313" key="3">
    <source>
        <dbReference type="Proteomes" id="UP000515514"/>
    </source>
</evidence>
<evidence type="ECO:0000256" key="1">
    <source>
        <dbReference type="SAM" id="Phobius"/>
    </source>
</evidence>
<reference evidence="2 3" key="1">
    <citation type="submission" date="2020-04" db="EMBL/GenBank/DDBJ databases">
        <title>Genome sequence of Altibacter aquimarinus strain ALE3EI.</title>
        <authorList>
            <person name="Oh H.-M."/>
            <person name="Jang D."/>
        </authorList>
    </citation>
    <scope>NUCLEOTIDE SEQUENCE [LARGE SCALE GENOMIC DNA]</scope>
    <source>
        <strain evidence="2 3">ALE3EI</strain>
    </source>
</reference>